<dbReference type="EMBL" id="MSFL01000066">
    <property type="protein sequence ID" value="PWY64260.1"/>
    <property type="molecule type" value="Genomic_DNA"/>
</dbReference>
<comment type="caution">
    <text evidence="2">The sequence shown here is derived from an EMBL/GenBank/DDBJ whole genome shotgun (WGS) entry which is preliminary data.</text>
</comment>
<accession>A0A317UWB0</accession>
<organism evidence="2 3">
    <name type="scientific">Aspergillus heteromorphus CBS 117.55</name>
    <dbReference type="NCBI Taxonomy" id="1448321"/>
    <lineage>
        <taxon>Eukaryota</taxon>
        <taxon>Fungi</taxon>
        <taxon>Dikarya</taxon>
        <taxon>Ascomycota</taxon>
        <taxon>Pezizomycotina</taxon>
        <taxon>Eurotiomycetes</taxon>
        <taxon>Eurotiomycetidae</taxon>
        <taxon>Eurotiales</taxon>
        <taxon>Aspergillaceae</taxon>
        <taxon>Aspergillus</taxon>
        <taxon>Aspergillus subgen. Circumdati</taxon>
    </lineage>
</organism>
<sequence>MYLAEGNLSLTIIWYVEVFSDQKKPIYPRLTVLVSPSSRRAPPALPSREEVAAFVAGLSPSSSLSSLPSSPRVPAGRPAPATASAAAVAATATAAAAAPDCCV</sequence>
<feature type="region of interest" description="Disordered" evidence="1">
    <location>
        <begin position="59"/>
        <end position="79"/>
    </location>
</feature>
<proteinExistence type="predicted"/>
<keyword evidence="3" id="KW-1185">Reference proteome</keyword>
<dbReference type="VEuPathDB" id="FungiDB:BO70DRAFT_421998"/>
<evidence type="ECO:0000256" key="1">
    <source>
        <dbReference type="SAM" id="MobiDB-lite"/>
    </source>
</evidence>
<dbReference type="AlphaFoldDB" id="A0A317UWB0"/>
<dbReference type="RefSeq" id="XP_025394232.1">
    <property type="nucleotide sequence ID" value="XM_025547543.1"/>
</dbReference>
<protein>
    <submittedName>
        <fullName evidence="2">Uncharacterized protein</fullName>
    </submittedName>
</protein>
<reference evidence="2 3" key="1">
    <citation type="submission" date="2016-12" db="EMBL/GenBank/DDBJ databases">
        <title>The genomes of Aspergillus section Nigri reveals drivers in fungal speciation.</title>
        <authorList>
            <consortium name="DOE Joint Genome Institute"/>
            <person name="Vesth T.C."/>
            <person name="Nybo J."/>
            <person name="Theobald S."/>
            <person name="Brandl J."/>
            <person name="Frisvad J.C."/>
            <person name="Nielsen K.F."/>
            <person name="Lyhne E.K."/>
            <person name="Kogle M.E."/>
            <person name="Kuo A."/>
            <person name="Riley R."/>
            <person name="Clum A."/>
            <person name="Nolan M."/>
            <person name="Lipzen A."/>
            <person name="Salamov A."/>
            <person name="Henrissat B."/>
            <person name="Wiebenga A."/>
            <person name="De Vries R.P."/>
            <person name="Grigoriev I.V."/>
            <person name="Mortensen U.H."/>
            <person name="Andersen M.R."/>
            <person name="Baker S.E."/>
        </authorList>
    </citation>
    <scope>NUCLEOTIDE SEQUENCE [LARGE SCALE GENOMIC DNA]</scope>
    <source>
        <strain evidence="2 3">CBS 117.55</strain>
    </source>
</reference>
<feature type="compositionally biased region" description="Low complexity" evidence="1">
    <location>
        <begin position="59"/>
        <end position="70"/>
    </location>
</feature>
<evidence type="ECO:0000313" key="3">
    <source>
        <dbReference type="Proteomes" id="UP000247233"/>
    </source>
</evidence>
<evidence type="ECO:0000313" key="2">
    <source>
        <dbReference type="EMBL" id="PWY64260.1"/>
    </source>
</evidence>
<gene>
    <name evidence="2" type="ORF">BO70DRAFT_421998</name>
</gene>
<dbReference type="GeneID" id="37069780"/>
<dbReference type="Proteomes" id="UP000247233">
    <property type="component" value="Unassembled WGS sequence"/>
</dbReference>
<name>A0A317UWB0_9EURO</name>